<dbReference type="PANTHER" id="PTHR47168:SF1">
    <property type="entry name" value="OS02G0798600 PROTEIN"/>
    <property type="match status" value="1"/>
</dbReference>
<evidence type="ECO:0000256" key="3">
    <source>
        <dbReference type="ARBA" id="ARBA00022723"/>
    </source>
</evidence>
<protein>
    <submittedName>
        <fullName evidence="9">Uncharacterized protein</fullName>
    </submittedName>
</protein>
<dbReference type="InterPro" id="IPR051653">
    <property type="entry name" value="E3_ligase_sorting_rcpt"/>
</dbReference>
<evidence type="ECO:0000256" key="8">
    <source>
        <dbReference type="SAM" id="MobiDB-lite"/>
    </source>
</evidence>
<keyword evidence="2" id="KW-0812">Transmembrane</keyword>
<keyword evidence="4" id="KW-0863">Zinc-finger</keyword>
<evidence type="ECO:0000313" key="9">
    <source>
        <dbReference type="EMBL" id="VVW18628.1"/>
    </source>
</evidence>
<dbReference type="GO" id="GO:0016020">
    <property type="term" value="C:membrane"/>
    <property type="evidence" value="ECO:0007669"/>
    <property type="project" value="UniProtKB-SubCell"/>
</dbReference>
<comment type="subcellular location">
    <subcellularLocation>
        <location evidence="1">Membrane</location>
        <topology evidence="1">Single-pass membrane protein</topology>
    </subcellularLocation>
</comment>
<evidence type="ECO:0000256" key="4">
    <source>
        <dbReference type="ARBA" id="ARBA00022771"/>
    </source>
</evidence>
<organism evidence="9">
    <name type="scientific">Nymphaea colorata</name>
    <name type="common">pocket water lily</name>
    <dbReference type="NCBI Taxonomy" id="210225"/>
    <lineage>
        <taxon>Eukaryota</taxon>
        <taxon>Viridiplantae</taxon>
        <taxon>Streptophyta</taxon>
        <taxon>Embryophyta</taxon>
        <taxon>Tracheophyta</taxon>
        <taxon>Spermatophyta</taxon>
        <taxon>Magnoliopsida</taxon>
        <taxon>Nymphaeales</taxon>
        <taxon>Nymphaeaceae</taxon>
        <taxon>Nymphaea</taxon>
    </lineage>
</organism>
<accession>A0A5K1C0H4</accession>
<evidence type="ECO:0000256" key="7">
    <source>
        <dbReference type="ARBA" id="ARBA00023136"/>
    </source>
</evidence>
<evidence type="ECO:0000256" key="2">
    <source>
        <dbReference type="ARBA" id="ARBA00022692"/>
    </source>
</evidence>
<feature type="region of interest" description="Disordered" evidence="8">
    <location>
        <begin position="38"/>
        <end position="58"/>
    </location>
</feature>
<evidence type="ECO:0000256" key="1">
    <source>
        <dbReference type="ARBA" id="ARBA00004167"/>
    </source>
</evidence>
<dbReference type="AlphaFoldDB" id="A0A5K1C0H4"/>
<dbReference type="GO" id="GO:0008270">
    <property type="term" value="F:zinc ion binding"/>
    <property type="evidence" value="ECO:0007669"/>
    <property type="project" value="UniProtKB-KW"/>
</dbReference>
<keyword evidence="7" id="KW-0472">Membrane</keyword>
<keyword evidence="3" id="KW-0479">Metal-binding</keyword>
<keyword evidence="5" id="KW-0862">Zinc</keyword>
<sequence length="337" mass="37268">MEHHSANVLETSVGPHRTTSGHCCLNLVESSVILTSADSATSRKEKGTPLQAGNGTTETLAVGYGSRNFESKDKEAWVSETKETLIPYQDLATDGLAKYDFKRSCDIASTSTELQPQDSKSVKEKSNTCASLQDDCAKVLTVSDLRADALCERNFPLPDHNRSFSFVNCVSPLRNSIDGSVGAQTSGSTSEPVGCSSLSWEFECEDSIQERQNPDSSIPLEQREQRNRTALHVDILSISSGTVSSAAQEVYNREARRTSRRLIWDAFSRHSSRRPSTSTTILPPAEENDELVTQDRWTLGFGGDLLDSGSDFRYPSNRGDRASERWWRPRPEVLFCC</sequence>
<dbReference type="EMBL" id="LR721781">
    <property type="protein sequence ID" value="VVW18628.1"/>
    <property type="molecule type" value="Genomic_DNA"/>
</dbReference>
<dbReference type="PANTHER" id="PTHR47168">
    <property type="entry name" value="RING ZINC FINGER DOMAIN SUPERFAMILY PROTEIN-RELATED"/>
    <property type="match status" value="1"/>
</dbReference>
<proteinExistence type="predicted"/>
<evidence type="ECO:0000256" key="5">
    <source>
        <dbReference type="ARBA" id="ARBA00022833"/>
    </source>
</evidence>
<gene>
    <name evidence="9" type="ORF">NYM_LOCUS15791</name>
</gene>
<evidence type="ECO:0000256" key="6">
    <source>
        <dbReference type="ARBA" id="ARBA00022989"/>
    </source>
</evidence>
<name>A0A5K1C0H4_9MAGN</name>
<reference evidence="9" key="1">
    <citation type="submission" date="2019-09" db="EMBL/GenBank/DDBJ databases">
        <authorList>
            <person name="Zhang L."/>
        </authorList>
    </citation>
    <scope>NUCLEOTIDE SEQUENCE</scope>
</reference>
<keyword evidence="6" id="KW-1133">Transmembrane helix</keyword>